<accession>A0A563VJ60</accession>
<dbReference type="AlphaFoldDB" id="A0A563VJ60"/>
<evidence type="ECO:0000313" key="2">
    <source>
        <dbReference type="Proteomes" id="UP000320055"/>
    </source>
</evidence>
<gene>
    <name evidence="1" type="ORF">H1P_1060009</name>
</gene>
<dbReference type="Proteomes" id="UP000320055">
    <property type="component" value="Unassembled WGS sequence"/>
</dbReference>
<sequence length="33" mass="3456">MVKLGIGSDWAGGISFVSVVKCQNYQADSQGIP</sequence>
<proteinExistence type="predicted"/>
<reference evidence="1 2" key="1">
    <citation type="submission" date="2019-01" db="EMBL/GenBank/DDBJ databases">
        <authorList>
            <person name="Brito A."/>
        </authorList>
    </citation>
    <scope>NUCLEOTIDE SEQUENCE [LARGE SCALE GENOMIC DNA]</scope>
    <source>
        <strain evidence="1">1</strain>
    </source>
</reference>
<keyword evidence="2" id="KW-1185">Reference proteome</keyword>
<dbReference type="EMBL" id="CAACVJ010000009">
    <property type="protein sequence ID" value="VEP11478.1"/>
    <property type="molecule type" value="Genomic_DNA"/>
</dbReference>
<evidence type="ECO:0000313" key="1">
    <source>
        <dbReference type="EMBL" id="VEP11478.1"/>
    </source>
</evidence>
<name>A0A563VJ60_9CYAN</name>
<protein>
    <submittedName>
        <fullName evidence="1">Uncharacterized protein</fullName>
    </submittedName>
</protein>
<organism evidence="1 2">
    <name type="scientific">Hyella patelloides LEGE 07179</name>
    <dbReference type="NCBI Taxonomy" id="945734"/>
    <lineage>
        <taxon>Bacteria</taxon>
        <taxon>Bacillati</taxon>
        <taxon>Cyanobacteriota</taxon>
        <taxon>Cyanophyceae</taxon>
        <taxon>Pleurocapsales</taxon>
        <taxon>Hyellaceae</taxon>
        <taxon>Hyella</taxon>
    </lineage>
</organism>